<protein>
    <submittedName>
        <fullName evidence="2">Type IV pilus assembly protein PilE</fullName>
    </submittedName>
</protein>
<dbReference type="Gene3D" id="3.30.700.10">
    <property type="entry name" value="Glycoprotein, Type 4 Pilin"/>
    <property type="match status" value="1"/>
</dbReference>
<dbReference type="InterPro" id="IPR031982">
    <property type="entry name" value="PilE-like"/>
</dbReference>
<reference evidence="2 3" key="1">
    <citation type="submission" date="2020-08" db="EMBL/GenBank/DDBJ databases">
        <title>Functional genomics of gut bacteria from endangered species of beetles.</title>
        <authorList>
            <person name="Carlos-Shanley C."/>
        </authorList>
    </citation>
    <scope>NUCLEOTIDE SEQUENCE [LARGE SCALE GENOMIC DNA]</scope>
    <source>
        <strain evidence="2 3">S00239</strain>
    </source>
</reference>
<evidence type="ECO:0000313" key="3">
    <source>
        <dbReference type="Proteomes" id="UP000562027"/>
    </source>
</evidence>
<accession>A0A840KZ84</accession>
<dbReference type="AlphaFoldDB" id="A0A840KZ84"/>
<dbReference type="Proteomes" id="UP000562027">
    <property type="component" value="Unassembled WGS sequence"/>
</dbReference>
<dbReference type="GO" id="GO:0043683">
    <property type="term" value="P:type IV pilus assembly"/>
    <property type="evidence" value="ECO:0007669"/>
    <property type="project" value="InterPro"/>
</dbReference>
<sequence>MIELMFVLVIVGILMAVALPSYQKQVAKSRRSDAISALSAIAQAQERMRSNRSNYLSVLDDLKLGLNNGLSPGGHYQLSLSGVGDPPSYSFGFIAKAQAVSGSPQAHDSDCAQMSVEMSGGNLKYQAQDSAGNDSKSKCWPS</sequence>
<feature type="region of interest" description="Disordered" evidence="1">
    <location>
        <begin position="123"/>
        <end position="142"/>
    </location>
</feature>
<organism evidence="2 3">
    <name type="scientific">Roseateles oligotrophus</name>
    <dbReference type="NCBI Taxonomy" id="1769250"/>
    <lineage>
        <taxon>Bacteria</taxon>
        <taxon>Pseudomonadati</taxon>
        <taxon>Pseudomonadota</taxon>
        <taxon>Betaproteobacteria</taxon>
        <taxon>Burkholderiales</taxon>
        <taxon>Sphaerotilaceae</taxon>
        <taxon>Roseateles</taxon>
    </lineage>
</organism>
<keyword evidence="3" id="KW-1185">Reference proteome</keyword>
<comment type="caution">
    <text evidence="2">The sequence shown here is derived from an EMBL/GenBank/DDBJ whole genome shotgun (WGS) entry which is preliminary data.</text>
</comment>
<dbReference type="InterPro" id="IPR045584">
    <property type="entry name" value="Pilin-like"/>
</dbReference>
<proteinExistence type="predicted"/>
<dbReference type="EMBL" id="JACHLP010000001">
    <property type="protein sequence ID" value="MBB4841524.1"/>
    <property type="molecule type" value="Genomic_DNA"/>
</dbReference>
<dbReference type="SUPFAM" id="SSF54523">
    <property type="entry name" value="Pili subunits"/>
    <property type="match status" value="1"/>
</dbReference>
<feature type="compositionally biased region" description="Polar residues" evidence="1">
    <location>
        <begin position="125"/>
        <end position="134"/>
    </location>
</feature>
<gene>
    <name evidence="2" type="ORF">HNP55_000019</name>
</gene>
<name>A0A840KZ84_9BURK</name>
<dbReference type="Pfam" id="PF16732">
    <property type="entry name" value="ComP_DUS"/>
    <property type="match status" value="1"/>
</dbReference>
<evidence type="ECO:0000256" key="1">
    <source>
        <dbReference type="SAM" id="MobiDB-lite"/>
    </source>
</evidence>
<evidence type="ECO:0000313" key="2">
    <source>
        <dbReference type="EMBL" id="MBB4841524.1"/>
    </source>
</evidence>